<evidence type="ECO:0000313" key="3">
    <source>
        <dbReference type="Proteomes" id="UP000799438"/>
    </source>
</evidence>
<evidence type="ECO:0000256" key="1">
    <source>
        <dbReference type="SAM" id="MobiDB-lite"/>
    </source>
</evidence>
<name>A0A6A6BDC2_9PEZI</name>
<dbReference type="EMBL" id="ML995488">
    <property type="protein sequence ID" value="KAF2140897.1"/>
    <property type="molecule type" value="Genomic_DNA"/>
</dbReference>
<feature type="region of interest" description="Disordered" evidence="1">
    <location>
        <begin position="31"/>
        <end position="77"/>
    </location>
</feature>
<protein>
    <submittedName>
        <fullName evidence="2">Uncharacterized protein</fullName>
    </submittedName>
</protein>
<dbReference type="RefSeq" id="XP_033396610.1">
    <property type="nucleotide sequence ID" value="XM_033546649.1"/>
</dbReference>
<reference evidence="2" key="1">
    <citation type="journal article" date="2020" name="Stud. Mycol.">
        <title>101 Dothideomycetes genomes: a test case for predicting lifestyles and emergence of pathogens.</title>
        <authorList>
            <person name="Haridas S."/>
            <person name="Albert R."/>
            <person name="Binder M."/>
            <person name="Bloem J."/>
            <person name="Labutti K."/>
            <person name="Salamov A."/>
            <person name="Andreopoulos B."/>
            <person name="Baker S."/>
            <person name="Barry K."/>
            <person name="Bills G."/>
            <person name="Bluhm B."/>
            <person name="Cannon C."/>
            <person name="Castanera R."/>
            <person name="Culley D."/>
            <person name="Daum C."/>
            <person name="Ezra D."/>
            <person name="Gonzalez J."/>
            <person name="Henrissat B."/>
            <person name="Kuo A."/>
            <person name="Liang C."/>
            <person name="Lipzen A."/>
            <person name="Lutzoni F."/>
            <person name="Magnuson J."/>
            <person name="Mondo S."/>
            <person name="Nolan M."/>
            <person name="Ohm R."/>
            <person name="Pangilinan J."/>
            <person name="Park H.-J."/>
            <person name="Ramirez L."/>
            <person name="Alfaro M."/>
            <person name="Sun H."/>
            <person name="Tritt A."/>
            <person name="Yoshinaga Y."/>
            <person name="Zwiers L.-H."/>
            <person name="Turgeon B."/>
            <person name="Goodwin S."/>
            <person name="Spatafora J."/>
            <person name="Crous P."/>
            <person name="Grigoriev I."/>
        </authorList>
    </citation>
    <scope>NUCLEOTIDE SEQUENCE</scope>
    <source>
        <strain evidence="2">CBS 121167</strain>
    </source>
</reference>
<evidence type="ECO:0000313" key="2">
    <source>
        <dbReference type="EMBL" id="KAF2140897.1"/>
    </source>
</evidence>
<dbReference type="Proteomes" id="UP000799438">
    <property type="component" value="Unassembled WGS sequence"/>
</dbReference>
<proteinExistence type="predicted"/>
<sequence length="128" mass="13761">MAKKETKYYLTSAASATKLSKFTESALLGSNLNPEPLDSELPVSDSDSDSSDSERLSSVSNSSDLERRSSVWDSSDAESLFDLSESEGLCSDLIAGMVLLPKVSTSVASSAVRSIIFLMYGHTKAMHR</sequence>
<dbReference type="AlphaFoldDB" id="A0A6A6BDC2"/>
<accession>A0A6A6BDC2</accession>
<dbReference type="GeneID" id="54304155"/>
<keyword evidence="3" id="KW-1185">Reference proteome</keyword>
<gene>
    <name evidence="2" type="ORF">K452DRAFT_42520</name>
</gene>
<organism evidence="2 3">
    <name type="scientific">Aplosporella prunicola CBS 121167</name>
    <dbReference type="NCBI Taxonomy" id="1176127"/>
    <lineage>
        <taxon>Eukaryota</taxon>
        <taxon>Fungi</taxon>
        <taxon>Dikarya</taxon>
        <taxon>Ascomycota</taxon>
        <taxon>Pezizomycotina</taxon>
        <taxon>Dothideomycetes</taxon>
        <taxon>Dothideomycetes incertae sedis</taxon>
        <taxon>Botryosphaeriales</taxon>
        <taxon>Aplosporellaceae</taxon>
        <taxon>Aplosporella</taxon>
    </lineage>
</organism>